<sequence length="62" mass="7106">QDRKQAEARIKKALEGKIAKFKIPERIIFAKAIPKTATGKIQRRFVRDAFVKQARQENGAKL</sequence>
<name>A0ACA9PGM4_9GLOM</name>
<reference evidence="1" key="1">
    <citation type="submission" date="2021-06" db="EMBL/GenBank/DDBJ databases">
        <authorList>
            <person name="Kallberg Y."/>
            <person name="Tangrot J."/>
            <person name="Rosling A."/>
        </authorList>
    </citation>
    <scope>NUCLEOTIDE SEQUENCE</scope>
    <source>
        <strain evidence="1">CL356</strain>
    </source>
</reference>
<proteinExistence type="predicted"/>
<keyword evidence="2" id="KW-1185">Reference proteome</keyword>
<organism evidence="1 2">
    <name type="scientific">Acaulospora colombiana</name>
    <dbReference type="NCBI Taxonomy" id="27376"/>
    <lineage>
        <taxon>Eukaryota</taxon>
        <taxon>Fungi</taxon>
        <taxon>Fungi incertae sedis</taxon>
        <taxon>Mucoromycota</taxon>
        <taxon>Glomeromycotina</taxon>
        <taxon>Glomeromycetes</taxon>
        <taxon>Diversisporales</taxon>
        <taxon>Acaulosporaceae</taxon>
        <taxon>Acaulospora</taxon>
    </lineage>
</organism>
<dbReference type="EMBL" id="CAJVPT010034657">
    <property type="protein sequence ID" value="CAG8708607.1"/>
    <property type="molecule type" value="Genomic_DNA"/>
</dbReference>
<evidence type="ECO:0000313" key="1">
    <source>
        <dbReference type="EMBL" id="CAG8708607.1"/>
    </source>
</evidence>
<gene>
    <name evidence="1" type="ORF">ACOLOM_LOCUS10557</name>
</gene>
<comment type="caution">
    <text evidence="1">The sequence shown here is derived from an EMBL/GenBank/DDBJ whole genome shotgun (WGS) entry which is preliminary data.</text>
</comment>
<accession>A0ACA9PGM4</accession>
<protein>
    <submittedName>
        <fullName evidence="1">121_t:CDS:1</fullName>
    </submittedName>
</protein>
<evidence type="ECO:0000313" key="2">
    <source>
        <dbReference type="Proteomes" id="UP000789525"/>
    </source>
</evidence>
<dbReference type="Proteomes" id="UP000789525">
    <property type="component" value="Unassembled WGS sequence"/>
</dbReference>
<feature type="non-terminal residue" evidence="1">
    <location>
        <position position="1"/>
    </location>
</feature>